<comment type="caution">
    <text evidence="1">The sequence shown here is derived from an EMBL/GenBank/DDBJ whole genome shotgun (WGS) entry which is preliminary data.</text>
</comment>
<organism evidence="1 2">
    <name type="scientific">Pseudolycoriella hygida</name>
    <dbReference type="NCBI Taxonomy" id="35572"/>
    <lineage>
        <taxon>Eukaryota</taxon>
        <taxon>Metazoa</taxon>
        <taxon>Ecdysozoa</taxon>
        <taxon>Arthropoda</taxon>
        <taxon>Hexapoda</taxon>
        <taxon>Insecta</taxon>
        <taxon>Pterygota</taxon>
        <taxon>Neoptera</taxon>
        <taxon>Endopterygota</taxon>
        <taxon>Diptera</taxon>
        <taxon>Nematocera</taxon>
        <taxon>Sciaroidea</taxon>
        <taxon>Sciaridae</taxon>
        <taxon>Pseudolycoriella</taxon>
    </lineage>
</organism>
<evidence type="ECO:0000313" key="1">
    <source>
        <dbReference type="EMBL" id="KAJ6636686.1"/>
    </source>
</evidence>
<evidence type="ECO:0000313" key="2">
    <source>
        <dbReference type="Proteomes" id="UP001151699"/>
    </source>
</evidence>
<dbReference type="EMBL" id="WJQU01000004">
    <property type="protein sequence ID" value="KAJ6636686.1"/>
    <property type="molecule type" value="Genomic_DNA"/>
</dbReference>
<protein>
    <submittedName>
        <fullName evidence="1">Uncharacterized protein</fullName>
    </submittedName>
</protein>
<name>A0A9Q0RY34_9DIPT</name>
<accession>A0A9Q0RY34</accession>
<sequence length="476" mass="54473">MPKCSVRVNFIMKNFSLREITKKNMKIKILIYLSVGNLNKNSNRIAYATKNINLIHSLLLTKKTPVLSLYSSPNPAPYAFHSSIVLSLKCSRHSWSSTWVLCRSTNVYSMHVRSTTIDVGIKFLCLVIRTLISKSEVKKIPARQTPRRKPPLSTFGKLKMHIGTHAHVRIFSLECKSALPMMVLSKKKLIPGENYLHYNSIQRCPRKTLMWSLLTNNLTLQLLRPFRQDDVQRRDDIGRIQKPNVEHNNCLLQSGSQFDAGSFENINALLQFPGSAIGFLQIDNQNFNLALKTTLLLFQIVYFNNEGFDVLFLLLNACRVFATNLFNFFSASSRFGIEFGVPLLSFTCYTQNKILILYCGHVDIRIISHKQRKKSTKPNISANRNEIVLRVFGLCILIRRGWEGIRTLINTAVIQMGTFCYRSAVSISLLKISKNFDGFDRLMSKSNFMVEDIRFMAVHSKSYFDCNVTTLKSNKN</sequence>
<dbReference type="AlphaFoldDB" id="A0A9Q0RY34"/>
<keyword evidence="2" id="KW-1185">Reference proteome</keyword>
<proteinExistence type="predicted"/>
<reference evidence="1" key="1">
    <citation type="submission" date="2022-07" db="EMBL/GenBank/DDBJ databases">
        <authorList>
            <person name="Trinca V."/>
            <person name="Uliana J.V.C."/>
            <person name="Torres T.T."/>
            <person name="Ward R.J."/>
            <person name="Monesi N."/>
        </authorList>
    </citation>
    <scope>NUCLEOTIDE SEQUENCE</scope>
    <source>
        <strain evidence="1">HSMRA1968</strain>
        <tissue evidence="1">Whole embryos</tissue>
    </source>
</reference>
<gene>
    <name evidence="1" type="ORF">Bhyg_15279</name>
</gene>
<dbReference type="Proteomes" id="UP001151699">
    <property type="component" value="Chromosome C"/>
</dbReference>